<evidence type="ECO:0000313" key="3">
    <source>
        <dbReference type="EMBL" id="CAB5222719.1"/>
    </source>
</evidence>
<dbReference type="PROSITE" id="PS51194">
    <property type="entry name" value="HELICASE_CTER"/>
    <property type="match status" value="1"/>
</dbReference>
<dbReference type="PANTHER" id="PTHR47396:SF1">
    <property type="entry name" value="ATP-DEPENDENT HELICASE IRC3-RELATED"/>
    <property type="match status" value="1"/>
</dbReference>
<dbReference type="InterPro" id="IPR006935">
    <property type="entry name" value="Helicase/UvrB_N"/>
</dbReference>
<dbReference type="GO" id="GO:0003677">
    <property type="term" value="F:DNA binding"/>
    <property type="evidence" value="ECO:0007669"/>
    <property type="project" value="InterPro"/>
</dbReference>
<feature type="domain" description="Helicase C-terminal" evidence="2">
    <location>
        <begin position="232"/>
        <end position="372"/>
    </location>
</feature>
<gene>
    <name evidence="3" type="ORF">UFOVP365_23</name>
</gene>
<keyword evidence="3" id="KW-0067">ATP-binding</keyword>
<sequence>MELRPYQRAACDSVHQFFIDHGSDVNPCVVIPTGGGKTPVMAMLCAELIANGARVLIMAHVQELVQQTHNRLVSTMPELPIGVYSAGLRRRDVNNQIIVGNVQSIARKIDQFGQIDYIFVDEAHLIPHGQDGQYNMIIEAMRQANPSLRVVGFTATPYRLKGGVICASDHILNKVSYEIGVQNLIDQKYLCKPISKHSTNSPDLRGIKTIRGDFAEAELAERMMENDLVLRACFEILSKTQDRNHVLLFAITLAHMKCVAETLRSMDVKATIATVDGTTPSAERSSILEAFKAGKIKYLVNVGVLTTGFDATMIDCVVLLRPTQSPGLYYQMVGRGFRLHPNKADFLVLDFGGNIRRHGPIDQIQIKPQKEGKGGPLTRSCPDCQCEVSITQRVCPHCGYEWPAKEGKLHDAIAEDEVDILGKYGKKNADYDVEYEVKKTTYDIYVKDHPGGVFNGRQIAPYRQEKLRINYHTTCGKTVREWRTLHQLKSWWKRRLIDLDRCGTAYDIENPENIQEALDILKRIKTKENEMYHGSWMDFFGLAFYETVAIRVKLTMGKWPEVVDSAIDTSVNVLA</sequence>
<dbReference type="InterPro" id="IPR014001">
    <property type="entry name" value="Helicase_ATP-bd"/>
</dbReference>
<dbReference type="GO" id="GO:0005524">
    <property type="term" value="F:ATP binding"/>
    <property type="evidence" value="ECO:0007669"/>
    <property type="project" value="InterPro"/>
</dbReference>
<dbReference type="InterPro" id="IPR027417">
    <property type="entry name" value="P-loop_NTPase"/>
</dbReference>
<accession>A0A6J7WXC7</accession>
<dbReference type="GO" id="GO:0016787">
    <property type="term" value="F:hydrolase activity"/>
    <property type="evidence" value="ECO:0007669"/>
    <property type="project" value="InterPro"/>
</dbReference>
<dbReference type="EMBL" id="LR798309">
    <property type="protein sequence ID" value="CAB5222719.1"/>
    <property type="molecule type" value="Genomic_DNA"/>
</dbReference>
<keyword evidence="3" id="KW-0378">Hydrolase</keyword>
<dbReference type="SMART" id="SM00487">
    <property type="entry name" value="DEXDc"/>
    <property type="match status" value="1"/>
</dbReference>
<dbReference type="Pfam" id="PF00271">
    <property type="entry name" value="Helicase_C"/>
    <property type="match status" value="1"/>
</dbReference>
<dbReference type="SUPFAM" id="SSF52540">
    <property type="entry name" value="P-loop containing nucleoside triphosphate hydrolases"/>
    <property type="match status" value="1"/>
</dbReference>
<dbReference type="InterPro" id="IPR050742">
    <property type="entry name" value="Helicase_Restrict-Modif_Enz"/>
</dbReference>
<evidence type="ECO:0000259" key="1">
    <source>
        <dbReference type="PROSITE" id="PS51192"/>
    </source>
</evidence>
<keyword evidence="3" id="KW-0347">Helicase</keyword>
<dbReference type="PROSITE" id="PS51192">
    <property type="entry name" value="HELICASE_ATP_BIND_1"/>
    <property type="match status" value="1"/>
</dbReference>
<organism evidence="3">
    <name type="scientific">uncultured Caudovirales phage</name>
    <dbReference type="NCBI Taxonomy" id="2100421"/>
    <lineage>
        <taxon>Viruses</taxon>
        <taxon>Duplodnaviria</taxon>
        <taxon>Heunggongvirae</taxon>
        <taxon>Uroviricota</taxon>
        <taxon>Caudoviricetes</taxon>
        <taxon>Peduoviridae</taxon>
        <taxon>Maltschvirus</taxon>
        <taxon>Maltschvirus maltsch</taxon>
    </lineage>
</organism>
<name>A0A6J7WXC7_9CAUD</name>
<proteinExistence type="predicted"/>
<dbReference type="Gene3D" id="3.40.50.300">
    <property type="entry name" value="P-loop containing nucleotide triphosphate hydrolases"/>
    <property type="match status" value="2"/>
</dbReference>
<protein>
    <submittedName>
        <fullName evidence="3">SSL2 DNA or RNA helicases of superfamily II</fullName>
    </submittedName>
</protein>
<feature type="domain" description="Helicase ATP-binding" evidence="1">
    <location>
        <begin position="18"/>
        <end position="175"/>
    </location>
</feature>
<dbReference type="PANTHER" id="PTHR47396">
    <property type="entry name" value="TYPE I RESTRICTION ENZYME ECOKI R PROTEIN"/>
    <property type="match status" value="1"/>
</dbReference>
<dbReference type="InterPro" id="IPR001650">
    <property type="entry name" value="Helicase_C-like"/>
</dbReference>
<dbReference type="Pfam" id="PF04851">
    <property type="entry name" value="ResIII"/>
    <property type="match status" value="1"/>
</dbReference>
<evidence type="ECO:0000259" key="2">
    <source>
        <dbReference type="PROSITE" id="PS51194"/>
    </source>
</evidence>
<reference evidence="3" key="1">
    <citation type="submission" date="2020-05" db="EMBL/GenBank/DDBJ databases">
        <authorList>
            <person name="Chiriac C."/>
            <person name="Salcher M."/>
            <person name="Ghai R."/>
            <person name="Kavagutti S V."/>
        </authorList>
    </citation>
    <scope>NUCLEOTIDE SEQUENCE</scope>
</reference>
<keyword evidence="3" id="KW-0547">Nucleotide-binding</keyword>
<dbReference type="GO" id="GO:0004386">
    <property type="term" value="F:helicase activity"/>
    <property type="evidence" value="ECO:0007669"/>
    <property type="project" value="UniProtKB-KW"/>
</dbReference>
<dbReference type="SMART" id="SM00490">
    <property type="entry name" value="HELICc"/>
    <property type="match status" value="1"/>
</dbReference>